<organism evidence="1 2">
    <name type="scientific">Pyricularia oryzae</name>
    <name type="common">Rice blast fungus</name>
    <name type="synonym">Magnaporthe oryzae</name>
    <dbReference type="NCBI Taxonomy" id="318829"/>
    <lineage>
        <taxon>Eukaryota</taxon>
        <taxon>Fungi</taxon>
        <taxon>Dikarya</taxon>
        <taxon>Ascomycota</taxon>
        <taxon>Pezizomycotina</taxon>
        <taxon>Sordariomycetes</taxon>
        <taxon>Sordariomycetidae</taxon>
        <taxon>Magnaporthales</taxon>
        <taxon>Pyriculariaceae</taxon>
        <taxon>Pyricularia</taxon>
    </lineage>
</organism>
<dbReference type="Proteomes" id="UP000294847">
    <property type="component" value="Chromosome 1"/>
</dbReference>
<reference evidence="1 2" key="1">
    <citation type="journal article" date="2019" name="Mol. Biol. Evol.">
        <title>Blast fungal genomes show frequent chromosomal changes, gene gains and losses, and effector gene turnover.</title>
        <authorList>
            <person name="Gomez Luciano L.B."/>
            <person name="Jason Tsai I."/>
            <person name="Chuma I."/>
            <person name="Tosa Y."/>
            <person name="Chen Y.H."/>
            <person name="Li J.Y."/>
            <person name="Li M.Y."/>
            <person name="Jade Lu M.Y."/>
            <person name="Nakayashiki H."/>
            <person name="Li W.H."/>
        </authorList>
    </citation>
    <scope>NUCLEOTIDE SEQUENCE [LARGE SCALE GENOMIC DNA]</scope>
    <source>
        <strain evidence="1">MZ5-1-6</strain>
    </source>
</reference>
<gene>
    <name evidence="1" type="ORF">PoMZ_10184</name>
</gene>
<evidence type="ECO:0000313" key="1">
    <source>
        <dbReference type="EMBL" id="QBZ54484.1"/>
    </source>
</evidence>
<sequence length="35" mass="3697">MNVPASALPGQAVWVMDVLDCLLRKADMAHCGNIG</sequence>
<name>A0A4P7N3J9_PYROR</name>
<proteinExistence type="predicted"/>
<evidence type="ECO:0000313" key="2">
    <source>
        <dbReference type="Proteomes" id="UP000294847"/>
    </source>
</evidence>
<dbReference type="AlphaFoldDB" id="A0A4P7N3J9"/>
<protein>
    <submittedName>
        <fullName evidence="1">Uncharacterized protein</fullName>
    </submittedName>
</protein>
<accession>A0A4P7N3J9</accession>
<dbReference type="EMBL" id="CP034204">
    <property type="protein sequence ID" value="QBZ54484.1"/>
    <property type="molecule type" value="Genomic_DNA"/>
</dbReference>